<name>A0A0L6VT75_9BASI</name>
<accession>A0A0L6VT75</accession>
<dbReference type="VEuPathDB" id="FungiDB:VP01_1097g2"/>
<organism evidence="1 2">
    <name type="scientific">Puccinia sorghi</name>
    <dbReference type="NCBI Taxonomy" id="27349"/>
    <lineage>
        <taxon>Eukaryota</taxon>
        <taxon>Fungi</taxon>
        <taxon>Dikarya</taxon>
        <taxon>Basidiomycota</taxon>
        <taxon>Pucciniomycotina</taxon>
        <taxon>Pucciniomycetes</taxon>
        <taxon>Pucciniales</taxon>
        <taxon>Pucciniaceae</taxon>
        <taxon>Puccinia</taxon>
    </lineage>
</organism>
<dbReference type="Proteomes" id="UP000037035">
    <property type="component" value="Unassembled WGS sequence"/>
</dbReference>
<keyword evidence="2" id="KW-1185">Reference proteome</keyword>
<reference evidence="1 2" key="1">
    <citation type="submission" date="2015-08" db="EMBL/GenBank/DDBJ databases">
        <title>Next Generation Sequencing and Analysis of the Genome of Puccinia sorghi L Schw, the Causal Agent of Maize Common Rust.</title>
        <authorList>
            <person name="Rochi L."/>
            <person name="Burguener G."/>
            <person name="Darino M."/>
            <person name="Turjanski A."/>
            <person name="Kreff E."/>
            <person name="Dieguez M.J."/>
            <person name="Sacco F."/>
        </authorList>
    </citation>
    <scope>NUCLEOTIDE SEQUENCE [LARGE SCALE GENOMIC DNA]</scope>
    <source>
        <strain evidence="1 2">RO10H11247</strain>
    </source>
</reference>
<dbReference type="OrthoDB" id="414945at2759"/>
<dbReference type="AlphaFoldDB" id="A0A0L6VT75"/>
<comment type="caution">
    <text evidence="1">The sequence shown here is derived from an EMBL/GenBank/DDBJ whole genome shotgun (WGS) entry which is preliminary data.</text>
</comment>
<evidence type="ECO:0000313" key="1">
    <source>
        <dbReference type="EMBL" id="KNZ63827.1"/>
    </source>
</evidence>
<dbReference type="EMBL" id="LAVV01001087">
    <property type="protein sequence ID" value="KNZ63827.1"/>
    <property type="molecule type" value="Genomic_DNA"/>
</dbReference>
<evidence type="ECO:0008006" key="3">
    <source>
        <dbReference type="Google" id="ProtNLM"/>
    </source>
</evidence>
<gene>
    <name evidence="1" type="ORF">VP01_1097g2</name>
</gene>
<sequence length="84" mass="9391">MMEDLGQASSLLGMKLTHLPGVIRMSQQHYAEKLLSTYRLINGKTVATPMVPGTRLKKASYTDCQAFLDSLQHKLRDMLAKGRV</sequence>
<proteinExistence type="predicted"/>
<evidence type="ECO:0000313" key="2">
    <source>
        <dbReference type="Proteomes" id="UP000037035"/>
    </source>
</evidence>
<protein>
    <recommendedName>
        <fullName evidence="3">Reverse transcriptase Ty1/copia-type domain-containing protein</fullName>
    </recommendedName>
</protein>